<name>A0A7J5B089_9MICO</name>
<feature type="region of interest" description="Disordered" evidence="3">
    <location>
        <begin position="239"/>
        <end position="448"/>
    </location>
</feature>
<feature type="compositionally biased region" description="Low complexity" evidence="3">
    <location>
        <begin position="250"/>
        <end position="437"/>
    </location>
</feature>
<proteinExistence type="inferred from homology"/>
<keyword evidence="4" id="KW-1133">Transmembrane helix</keyword>
<dbReference type="NCBIfam" id="TIGR01167">
    <property type="entry name" value="LPXTG_anchor"/>
    <property type="match status" value="1"/>
</dbReference>
<evidence type="ECO:0000256" key="4">
    <source>
        <dbReference type="SAM" id="Phobius"/>
    </source>
</evidence>
<dbReference type="AlphaFoldDB" id="A0A7J5B089"/>
<evidence type="ECO:0000256" key="3">
    <source>
        <dbReference type="SAM" id="MobiDB-lite"/>
    </source>
</evidence>
<feature type="transmembrane region" description="Helical" evidence="4">
    <location>
        <begin position="458"/>
        <end position="477"/>
    </location>
</feature>
<dbReference type="Proteomes" id="UP000490386">
    <property type="component" value="Unassembled WGS sequence"/>
</dbReference>
<gene>
    <name evidence="5" type="ORF">F8O03_13470</name>
</gene>
<keyword evidence="2" id="KW-0732">Signal</keyword>
<keyword evidence="4" id="KW-0812">Transmembrane</keyword>
<dbReference type="RefSeq" id="WP_151424303.1">
    <property type="nucleotide sequence ID" value="NZ_WBJX01000004.1"/>
</dbReference>
<evidence type="ECO:0000313" key="5">
    <source>
        <dbReference type="EMBL" id="KAB1637280.1"/>
    </source>
</evidence>
<sequence length="483" mass="49106">MANPTLPSNSAPRRARIPLLAATGSVLAVLAFVPALLQANSAQAIGTAVDLGTASSFSVLGGASVSNTGDSILSGDLGVAPGSAISGFPPGIVLGETRPLEDAAAAQSDAAIAYNALTSQASDAPIAADLGGQTLVAGVYKADTSAGLTGTVTLDAEGDPNAVFIFQIGSTLTTAPNSTVALVNGAQACNVFWRVGSSATLDTDTTFVGTIIALASVTVNTDSTIAGRAIARTGSVTLDDNTFTPALCAPPTETEQPTVPPTETEQPTVPPTETEQPTVPPTETEQPTVPPTETEQPTVPPTETEQPTVPPTVTEQPTVPPTETEQPTVPPTETEQPTVPPTETEQPTVPPTETEQPTVPPTETEQPTVPPTETEQPTVPPTETEQPTVPPTETEQPTVPPTETEQPTVPPTETEQPTAYPTTTSSASPTATSSVAPGPVKTTSPELATTGAADFNPWMAFGAGTLLLGGALSILALRRKNTA</sequence>
<protein>
    <submittedName>
        <fullName evidence="5">DUF3494 domain-containing protein</fullName>
    </submittedName>
</protein>
<evidence type="ECO:0000256" key="2">
    <source>
        <dbReference type="ARBA" id="ARBA00022729"/>
    </source>
</evidence>
<keyword evidence="6" id="KW-1185">Reference proteome</keyword>
<dbReference type="EMBL" id="WBJX01000004">
    <property type="protein sequence ID" value="KAB1637280.1"/>
    <property type="molecule type" value="Genomic_DNA"/>
</dbReference>
<comment type="similarity">
    <text evidence="1">Belongs to the ice-binding protein family.</text>
</comment>
<dbReference type="OrthoDB" id="2082707at2"/>
<organism evidence="5 6">
    <name type="scientific">Pseudoclavibacter terrae</name>
    <dbReference type="NCBI Taxonomy" id="1530195"/>
    <lineage>
        <taxon>Bacteria</taxon>
        <taxon>Bacillati</taxon>
        <taxon>Actinomycetota</taxon>
        <taxon>Actinomycetes</taxon>
        <taxon>Micrococcales</taxon>
        <taxon>Microbacteriaceae</taxon>
        <taxon>Pseudoclavibacter</taxon>
    </lineage>
</organism>
<keyword evidence="4" id="KW-0472">Membrane</keyword>
<accession>A0A7J5B089</accession>
<evidence type="ECO:0000313" key="6">
    <source>
        <dbReference type="Proteomes" id="UP000490386"/>
    </source>
</evidence>
<comment type="caution">
    <text evidence="5">The sequence shown here is derived from an EMBL/GenBank/DDBJ whole genome shotgun (WGS) entry which is preliminary data.</text>
</comment>
<evidence type="ECO:0000256" key="1">
    <source>
        <dbReference type="ARBA" id="ARBA00005445"/>
    </source>
</evidence>
<dbReference type="Pfam" id="PF11999">
    <property type="entry name" value="Ice_binding"/>
    <property type="match status" value="1"/>
</dbReference>
<reference evidence="5 6" key="1">
    <citation type="submission" date="2019-09" db="EMBL/GenBank/DDBJ databases">
        <title>Phylogeny of genus Pseudoclavibacter and closely related genus.</title>
        <authorList>
            <person name="Li Y."/>
        </authorList>
    </citation>
    <scope>NUCLEOTIDE SEQUENCE [LARGE SCALE GENOMIC DNA]</scope>
    <source>
        <strain evidence="5 6">THG-MD12</strain>
    </source>
</reference>
<dbReference type="InterPro" id="IPR021884">
    <property type="entry name" value="Ice-bd_prot"/>
</dbReference>